<dbReference type="AlphaFoldDB" id="A0A7W9BS14"/>
<evidence type="ECO:0000313" key="2">
    <source>
        <dbReference type="EMBL" id="MBB5728936.1"/>
    </source>
</evidence>
<dbReference type="RefSeq" id="WP_157176709.1">
    <property type="nucleotide sequence ID" value="NZ_BMJP01000002.1"/>
</dbReference>
<accession>A0A7W9BS14</accession>
<evidence type="ECO:0000313" key="3">
    <source>
        <dbReference type="Proteomes" id="UP000546701"/>
    </source>
</evidence>
<keyword evidence="1" id="KW-0812">Transmembrane</keyword>
<evidence type="ECO:0000256" key="1">
    <source>
        <dbReference type="SAM" id="Phobius"/>
    </source>
</evidence>
<organism evidence="2 3">
    <name type="scientific">Sphingomonas prati</name>
    <dbReference type="NCBI Taxonomy" id="1843237"/>
    <lineage>
        <taxon>Bacteria</taxon>
        <taxon>Pseudomonadati</taxon>
        <taxon>Pseudomonadota</taxon>
        <taxon>Alphaproteobacteria</taxon>
        <taxon>Sphingomonadales</taxon>
        <taxon>Sphingomonadaceae</taxon>
        <taxon>Sphingomonas</taxon>
    </lineage>
</organism>
<dbReference type="EMBL" id="JACIJR010000003">
    <property type="protein sequence ID" value="MBB5728936.1"/>
    <property type="molecule type" value="Genomic_DNA"/>
</dbReference>
<feature type="transmembrane region" description="Helical" evidence="1">
    <location>
        <begin position="223"/>
        <end position="242"/>
    </location>
</feature>
<feature type="transmembrane region" description="Helical" evidence="1">
    <location>
        <begin position="297"/>
        <end position="324"/>
    </location>
</feature>
<sequence>MEQARLSRTIGIFGALGLLAVALYFRFHGSLDEPFWLDEAYSAYAAGKGFDFLWRVVPAYETHPPFYYSLLRCWTLVFGDSLAGYRSLGYVCGIAVLPVIWRAAHDAARLARLDAPRIAWGAVAYAAVSIMLVAMTREVRPYPVMILVYAGTLWALIRLGAAAERGRSIAVGPYAGYLVGLALMLWLHNLGALYAAALGVAFLALVVRPGLTGRDWARIVGGHALVALVWAPAVAILADQAPTWVSATWLTFSWDTVPTRLAILYAAPGLAPGIALFVLAGLAIWRLADGAPRRRLAAALFALALVPPALSIALSALVAPVFIVRTMTPVAVPAVLLLSIGTLGWTVGWRRWAGAGAGVFVAFHMVANDLIERARVGGQQHWYGVVQFLAPRWRPGDVLLAYPNEGALPMVFALRDLRVPIAVRPVPTPVPSIGVGGWYPTGSRGVVSLPRDRLRAIARESGVQAAPTIWLLRLGPRAYDKGDMFLQELAVGRRPVARLYWNPIDLIALRRVGATERR</sequence>
<feature type="transmembrane region" description="Helical" evidence="1">
    <location>
        <begin position="117"/>
        <end position="136"/>
    </location>
</feature>
<proteinExistence type="predicted"/>
<feature type="transmembrane region" description="Helical" evidence="1">
    <location>
        <begin position="193"/>
        <end position="211"/>
    </location>
</feature>
<protein>
    <recommendedName>
        <fullName evidence="4">Glycosyltransferase RgtA/B/C/D-like domain-containing protein</fullName>
    </recommendedName>
</protein>
<feature type="transmembrane region" description="Helical" evidence="1">
    <location>
        <begin position="9"/>
        <end position="27"/>
    </location>
</feature>
<reference evidence="2 3" key="1">
    <citation type="submission" date="2020-08" db="EMBL/GenBank/DDBJ databases">
        <title>Genomic Encyclopedia of Type Strains, Phase IV (KMG-IV): sequencing the most valuable type-strain genomes for metagenomic binning, comparative biology and taxonomic classification.</title>
        <authorList>
            <person name="Goeker M."/>
        </authorList>
    </citation>
    <scope>NUCLEOTIDE SEQUENCE [LARGE SCALE GENOMIC DNA]</scope>
    <source>
        <strain evidence="2 3">DSM 103336</strain>
    </source>
</reference>
<feature type="transmembrane region" description="Helical" evidence="1">
    <location>
        <begin position="168"/>
        <end position="187"/>
    </location>
</feature>
<feature type="transmembrane region" description="Helical" evidence="1">
    <location>
        <begin position="142"/>
        <end position="161"/>
    </location>
</feature>
<keyword evidence="1" id="KW-0472">Membrane</keyword>
<dbReference type="Proteomes" id="UP000546701">
    <property type="component" value="Unassembled WGS sequence"/>
</dbReference>
<comment type="caution">
    <text evidence="2">The sequence shown here is derived from an EMBL/GenBank/DDBJ whole genome shotgun (WGS) entry which is preliminary data.</text>
</comment>
<keyword evidence="1" id="KW-1133">Transmembrane helix</keyword>
<keyword evidence="3" id="KW-1185">Reference proteome</keyword>
<feature type="transmembrane region" description="Helical" evidence="1">
    <location>
        <begin position="262"/>
        <end position="285"/>
    </location>
</feature>
<evidence type="ECO:0008006" key="4">
    <source>
        <dbReference type="Google" id="ProtNLM"/>
    </source>
</evidence>
<dbReference type="OrthoDB" id="559425at2"/>
<gene>
    <name evidence="2" type="ORF">FHS99_001414</name>
</gene>
<name>A0A7W9BS14_9SPHN</name>
<feature type="transmembrane region" description="Helical" evidence="1">
    <location>
        <begin position="330"/>
        <end position="349"/>
    </location>
</feature>
<feature type="transmembrane region" description="Helical" evidence="1">
    <location>
        <begin position="87"/>
        <end position="105"/>
    </location>
</feature>